<evidence type="ECO:0000256" key="14">
    <source>
        <dbReference type="HAMAP-Rule" id="MF_02239"/>
    </source>
</evidence>
<feature type="transmembrane region" description="Helical" evidence="14">
    <location>
        <begin position="73"/>
        <end position="97"/>
    </location>
</feature>
<gene>
    <name evidence="16" type="primary">hemJ</name>
    <name evidence="16" type="ORF">I6N98_02635</name>
</gene>
<feature type="transmembrane region" description="Helical" evidence="14">
    <location>
        <begin position="48"/>
        <end position="67"/>
    </location>
</feature>
<dbReference type="GO" id="GO:0070818">
    <property type="term" value="F:protoporphyrinogen oxidase activity"/>
    <property type="evidence" value="ECO:0007669"/>
    <property type="project" value="UniProtKB-UniRule"/>
</dbReference>
<evidence type="ECO:0000256" key="1">
    <source>
        <dbReference type="ARBA" id="ARBA00004651"/>
    </source>
</evidence>
<dbReference type="KEGG" id="snan:I6N98_02635"/>
<evidence type="ECO:0000256" key="4">
    <source>
        <dbReference type="ARBA" id="ARBA00017504"/>
    </source>
</evidence>
<evidence type="ECO:0000256" key="10">
    <source>
        <dbReference type="ARBA" id="ARBA00023002"/>
    </source>
</evidence>
<keyword evidence="17" id="KW-1185">Reference proteome</keyword>
<comment type="subcellular location">
    <subcellularLocation>
        <location evidence="1 14">Cell membrane</location>
        <topology evidence="1 14">Multi-pass membrane protein</topology>
    </subcellularLocation>
</comment>
<dbReference type="EC" id="1.3.99.-" evidence="14 15"/>
<evidence type="ECO:0000313" key="16">
    <source>
        <dbReference type="EMBL" id="QQD18784.1"/>
    </source>
</evidence>
<accession>A0A7T4R1Z4</accession>
<dbReference type="Proteomes" id="UP000596063">
    <property type="component" value="Chromosome"/>
</dbReference>
<evidence type="ECO:0000256" key="6">
    <source>
        <dbReference type="ARBA" id="ARBA00022617"/>
    </source>
</evidence>
<evidence type="ECO:0000256" key="12">
    <source>
        <dbReference type="ARBA" id="ARBA00023136"/>
    </source>
</evidence>
<dbReference type="RefSeq" id="WP_198570273.1">
    <property type="nucleotide sequence ID" value="NZ_CP066167.1"/>
</dbReference>
<keyword evidence="10 14" id="KW-0560">Oxidoreductase</keyword>
<dbReference type="GO" id="GO:0006782">
    <property type="term" value="P:protoporphyrinogen IX biosynthetic process"/>
    <property type="evidence" value="ECO:0007669"/>
    <property type="project" value="UniProtKB-UniRule"/>
</dbReference>
<sequence>MLWLKAFHIIAMVCWFAGIFYLPRLFVYHAMAEHPATREHLATMERKLYRFVTPFMLLTIIFGLALISLNPSYYLSAGWLWVKLAFVAGLVAYHIYCGKLVKRFADGENQRGHVFYRWFNEAPVIALFAVVLLAVLKPF</sequence>
<evidence type="ECO:0000256" key="13">
    <source>
        <dbReference type="ARBA" id="ARBA00048390"/>
    </source>
</evidence>
<organism evidence="16 17">
    <name type="scientific">Spongiibacter nanhainus</name>
    <dbReference type="NCBI Taxonomy" id="2794344"/>
    <lineage>
        <taxon>Bacteria</taxon>
        <taxon>Pseudomonadati</taxon>
        <taxon>Pseudomonadota</taxon>
        <taxon>Gammaproteobacteria</taxon>
        <taxon>Cellvibrionales</taxon>
        <taxon>Spongiibacteraceae</taxon>
        <taxon>Spongiibacter</taxon>
    </lineage>
</organism>
<keyword evidence="8 14" id="KW-0479">Metal-binding</keyword>
<dbReference type="AlphaFoldDB" id="A0A7T4R1Z4"/>
<dbReference type="Pfam" id="PF03653">
    <property type="entry name" value="UPF0093"/>
    <property type="match status" value="1"/>
</dbReference>
<dbReference type="HAMAP" id="MF_02239">
    <property type="entry name" value="HemJ"/>
    <property type="match status" value="1"/>
</dbReference>
<comment type="catalytic activity">
    <reaction evidence="13 14 15">
        <text>protoporphyrinogen IX + 3 A = protoporphyrin IX + 3 AH2</text>
        <dbReference type="Rhea" id="RHEA:62000"/>
        <dbReference type="ChEBI" id="CHEBI:13193"/>
        <dbReference type="ChEBI" id="CHEBI:17499"/>
        <dbReference type="ChEBI" id="CHEBI:57306"/>
        <dbReference type="ChEBI" id="CHEBI:57307"/>
    </reaction>
</comment>
<comment type="function">
    <text evidence="14 15">Catalyzes the oxidation of protoporphyrinogen IX to protoporphyrin IX.</text>
</comment>
<reference evidence="16 17" key="1">
    <citation type="submission" date="2020-12" db="EMBL/GenBank/DDBJ databases">
        <authorList>
            <person name="Shan Y."/>
        </authorList>
    </citation>
    <scope>NUCLEOTIDE SEQUENCE [LARGE SCALE GENOMIC DNA]</scope>
    <source>
        <strain evidence="17">csc3.9</strain>
    </source>
</reference>
<comment type="subunit">
    <text evidence="14">Homodimer.</text>
</comment>
<evidence type="ECO:0000313" key="17">
    <source>
        <dbReference type="Proteomes" id="UP000596063"/>
    </source>
</evidence>
<keyword evidence="12 14" id="KW-0472">Membrane</keyword>
<dbReference type="NCBIfam" id="TIGR00701">
    <property type="entry name" value="protoporphyrinogen oxidase HemJ"/>
    <property type="match status" value="1"/>
</dbReference>
<evidence type="ECO:0000256" key="11">
    <source>
        <dbReference type="ARBA" id="ARBA00023004"/>
    </source>
</evidence>
<comment type="similarity">
    <text evidence="3 14 15">Belongs to the HemJ family.</text>
</comment>
<keyword evidence="9 14" id="KW-1133">Transmembrane helix</keyword>
<keyword evidence="5 14" id="KW-1003">Cell membrane</keyword>
<dbReference type="GO" id="GO:0005886">
    <property type="term" value="C:plasma membrane"/>
    <property type="evidence" value="ECO:0007669"/>
    <property type="project" value="UniProtKB-SubCell"/>
</dbReference>
<name>A0A7T4R1Z4_9GAMM</name>
<dbReference type="PIRSF" id="PIRSF004638">
    <property type="entry name" value="UCP004638"/>
    <property type="match status" value="1"/>
</dbReference>
<protein>
    <recommendedName>
        <fullName evidence="4 14">Protoporphyrinogen IX oxidase</fullName>
        <shortName evidence="14">PPO</shortName>
        <ecNumber evidence="14 15">1.3.99.-</ecNumber>
    </recommendedName>
</protein>
<evidence type="ECO:0000256" key="2">
    <source>
        <dbReference type="ARBA" id="ARBA00005073"/>
    </source>
</evidence>
<evidence type="ECO:0000256" key="3">
    <source>
        <dbReference type="ARBA" id="ARBA00006501"/>
    </source>
</evidence>
<dbReference type="PANTHER" id="PTHR40255">
    <property type="entry name" value="UPF0093 MEMBRANE PROTEIN SLR1790"/>
    <property type="match status" value="1"/>
</dbReference>
<evidence type="ECO:0000256" key="8">
    <source>
        <dbReference type="ARBA" id="ARBA00022723"/>
    </source>
</evidence>
<proteinExistence type="inferred from homology"/>
<feature type="binding site" description="axial binding residue" evidence="14">
    <location>
        <position position="83"/>
    </location>
    <ligand>
        <name>heme</name>
        <dbReference type="ChEBI" id="CHEBI:30413"/>
    </ligand>
    <ligandPart>
        <name>Fe</name>
        <dbReference type="ChEBI" id="CHEBI:18248"/>
    </ligandPart>
</feature>
<feature type="binding site" description="axial binding residue" evidence="14">
    <location>
        <position position="8"/>
    </location>
    <ligand>
        <name>heme</name>
        <dbReference type="ChEBI" id="CHEBI:30413"/>
    </ligand>
    <ligandPart>
        <name>Fe</name>
        <dbReference type="ChEBI" id="CHEBI:18248"/>
    </ligandPart>
</feature>
<evidence type="ECO:0000256" key="5">
    <source>
        <dbReference type="ARBA" id="ARBA00022475"/>
    </source>
</evidence>
<dbReference type="InterPro" id="IPR005265">
    <property type="entry name" value="HemJ-like"/>
</dbReference>
<dbReference type="PANTHER" id="PTHR40255:SF1">
    <property type="entry name" value="PROTOPORPHYRINOGEN IX OXIDASE"/>
    <property type="match status" value="1"/>
</dbReference>
<feature type="transmembrane region" description="Helical" evidence="14">
    <location>
        <begin position="118"/>
        <end position="136"/>
    </location>
</feature>
<feature type="transmembrane region" description="Helical" evidence="14">
    <location>
        <begin position="6"/>
        <end position="27"/>
    </location>
</feature>
<dbReference type="GO" id="GO:0046872">
    <property type="term" value="F:metal ion binding"/>
    <property type="evidence" value="ECO:0007669"/>
    <property type="project" value="UniProtKB-UniRule"/>
</dbReference>
<keyword evidence="6 14" id="KW-0349">Heme</keyword>
<keyword evidence="11 14" id="KW-0408">Iron</keyword>
<evidence type="ECO:0000256" key="15">
    <source>
        <dbReference type="PIRNR" id="PIRNR004638"/>
    </source>
</evidence>
<keyword evidence="7 14" id="KW-0812">Transmembrane</keyword>
<comment type="pathway">
    <text evidence="2 14 15">Porphyrin-containing compound metabolism; protoporphyrin-IX biosynthesis; protoporphyrin-IX from protoporphyrinogen-IX: step 1/1.</text>
</comment>
<evidence type="ECO:0000256" key="7">
    <source>
        <dbReference type="ARBA" id="ARBA00022692"/>
    </source>
</evidence>
<evidence type="ECO:0000256" key="9">
    <source>
        <dbReference type="ARBA" id="ARBA00022989"/>
    </source>
</evidence>
<comment type="cofactor">
    <cofactor evidence="14 15">
        <name>heme b</name>
        <dbReference type="ChEBI" id="CHEBI:60344"/>
    </cofactor>
    <text evidence="14 15">Binds 1 heme b (iron(II)-protoporphyrin IX) group per subunit.</text>
</comment>
<dbReference type="UniPathway" id="UPA00251">
    <property type="reaction ID" value="UER00324"/>
</dbReference>
<dbReference type="EMBL" id="CP066167">
    <property type="protein sequence ID" value="QQD18784.1"/>
    <property type="molecule type" value="Genomic_DNA"/>
</dbReference>